<keyword evidence="3" id="KW-1185">Reference proteome</keyword>
<organism evidence="2 3">
    <name type="scientific">Actinomadura rugatobispora</name>
    <dbReference type="NCBI Taxonomy" id="1994"/>
    <lineage>
        <taxon>Bacteria</taxon>
        <taxon>Bacillati</taxon>
        <taxon>Actinomycetota</taxon>
        <taxon>Actinomycetes</taxon>
        <taxon>Streptosporangiales</taxon>
        <taxon>Thermomonosporaceae</taxon>
        <taxon>Actinomadura</taxon>
    </lineage>
</organism>
<reference evidence="3" key="1">
    <citation type="journal article" date="2019" name="Int. J. Syst. Evol. Microbiol.">
        <title>The Global Catalogue of Microorganisms (GCM) 10K type strain sequencing project: providing services to taxonomists for standard genome sequencing and annotation.</title>
        <authorList>
            <consortium name="The Broad Institute Genomics Platform"/>
            <consortium name="The Broad Institute Genome Sequencing Center for Infectious Disease"/>
            <person name="Wu L."/>
            <person name="Ma J."/>
        </authorList>
    </citation>
    <scope>NUCLEOTIDE SEQUENCE [LARGE SCALE GENOMIC DNA]</scope>
    <source>
        <strain evidence="3">KCTC 42087</strain>
    </source>
</reference>
<protein>
    <submittedName>
        <fullName evidence="2">Uncharacterized protein</fullName>
    </submittedName>
</protein>
<gene>
    <name evidence="2" type="ORF">ACFPZN_28235</name>
</gene>
<comment type="caution">
    <text evidence="2">The sequence shown here is derived from an EMBL/GenBank/DDBJ whole genome shotgun (WGS) entry which is preliminary data.</text>
</comment>
<evidence type="ECO:0000313" key="3">
    <source>
        <dbReference type="Proteomes" id="UP001596074"/>
    </source>
</evidence>
<evidence type="ECO:0000256" key="1">
    <source>
        <dbReference type="SAM" id="MobiDB-lite"/>
    </source>
</evidence>
<feature type="compositionally biased region" description="Basic residues" evidence="1">
    <location>
        <begin position="108"/>
        <end position="117"/>
    </location>
</feature>
<proteinExistence type="predicted"/>
<dbReference type="RefSeq" id="WP_378285257.1">
    <property type="nucleotide sequence ID" value="NZ_JBHSON010000043.1"/>
</dbReference>
<feature type="compositionally biased region" description="Pro residues" evidence="1">
    <location>
        <begin position="79"/>
        <end position="88"/>
    </location>
</feature>
<feature type="region of interest" description="Disordered" evidence="1">
    <location>
        <begin position="72"/>
        <end position="125"/>
    </location>
</feature>
<accession>A0ABW1A5P7</accession>
<evidence type="ECO:0000313" key="2">
    <source>
        <dbReference type="EMBL" id="MFC5749529.1"/>
    </source>
</evidence>
<dbReference type="EMBL" id="JBHSON010000043">
    <property type="protein sequence ID" value="MFC5749529.1"/>
    <property type="molecule type" value="Genomic_DNA"/>
</dbReference>
<name>A0ABW1A5P7_9ACTN</name>
<sequence>MAPLPAEIPRIVAELGRRFPGVRAWWGRSTGEWWAMTRDHSGRDRLVEADSPAELSRRLDAILTVPRFARAHQFGAPSRPAPRAPEPARPSAATASPTHGRHELPRRGLLRGRRRPLARGNANHA</sequence>
<dbReference type="Proteomes" id="UP001596074">
    <property type="component" value="Unassembled WGS sequence"/>
</dbReference>